<evidence type="ECO:0000313" key="2">
    <source>
        <dbReference type="EMBL" id="PJE29053.1"/>
    </source>
</evidence>
<dbReference type="Proteomes" id="UP000231702">
    <property type="component" value="Unassembled WGS sequence"/>
</dbReference>
<feature type="domain" description="HTH marR-type" evidence="1">
    <location>
        <begin position="22"/>
        <end position="154"/>
    </location>
</feature>
<reference evidence="2 5" key="2">
    <citation type="journal article" date="2018" name="Int. J. Syst. Evol. Microbiol.">
        <title>Pseudooceanicola lipolyticus sp. nov., a marine alphaproteobacterium, reclassification of Oceanicola flagellatus as Pseudooceanicola flagellatus comb. nov. and emended description of the genus Pseudooceanicola.</title>
        <authorList>
            <person name="Huang M.-M."/>
            <person name="Guo L.-L."/>
            <person name="Wu Y.-H."/>
            <person name="Lai Q.-L."/>
            <person name="Shao Z.-Z."/>
            <person name="Wang C.-S."/>
            <person name="Wu M."/>
            <person name="Xu X.-W."/>
        </authorList>
    </citation>
    <scope>NUCLEOTIDE SEQUENCE [LARGE SCALE GENOMIC DNA]</scope>
    <source>
        <strain evidence="2 5">Ar-45</strain>
    </source>
</reference>
<reference evidence="3 4" key="1">
    <citation type="submission" date="2017-09" db="EMBL/GenBank/DDBJ databases">
        <authorList>
            <person name="Ehlers B."/>
            <person name="Leendertz F.H."/>
        </authorList>
    </citation>
    <scope>NUCLEOTIDE SEQUENCE [LARGE SCALE GENOMIC DNA]</scope>
    <source>
        <strain evidence="3 4">CGMCC 1.12662</strain>
    </source>
</reference>
<evidence type="ECO:0000313" key="5">
    <source>
        <dbReference type="Proteomes" id="UP000231702"/>
    </source>
</evidence>
<dbReference type="InterPro" id="IPR036388">
    <property type="entry name" value="WH-like_DNA-bd_sf"/>
</dbReference>
<dbReference type="PANTHER" id="PTHR33164:SF89">
    <property type="entry name" value="MARR FAMILY REGULATORY PROTEIN"/>
    <property type="match status" value="1"/>
</dbReference>
<dbReference type="Pfam" id="PF12802">
    <property type="entry name" value="MarR_2"/>
    <property type="match status" value="1"/>
</dbReference>
<dbReference type="GO" id="GO:0006950">
    <property type="term" value="P:response to stress"/>
    <property type="evidence" value="ECO:0007669"/>
    <property type="project" value="TreeGrafter"/>
</dbReference>
<accession>A0A285IGS1</accession>
<dbReference type="AlphaFoldDB" id="A0A285IGS1"/>
<dbReference type="EMBL" id="PGTD01000016">
    <property type="protein sequence ID" value="PJE29053.1"/>
    <property type="molecule type" value="Genomic_DNA"/>
</dbReference>
<dbReference type="RefSeq" id="WP_097144858.1">
    <property type="nucleotide sequence ID" value="NZ_OBEA01000002.1"/>
</dbReference>
<evidence type="ECO:0000313" key="3">
    <source>
        <dbReference type="EMBL" id="SNY46977.1"/>
    </source>
</evidence>
<dbReference type="InterPro" id="IPR000835">
    <property type="entry name" value="HTH_MarR-typ"/>
</dbReference>
<dbReference type="InterPro" id="IPR036390">
    <property type="entry name" value="WH_DNA-bd_sf"/>
</dbReference>
<name>A0A285IGS1_9RHOB</name>
<dbReference type="InterPro" id="IPR039422">
    <property type="entry name" value="MarR/SlyA-like"/>
</dbReference>
<evidence type="ECO:0000259" key="1">
    <source>
        <dbReference type="PROSITE" id="PS50995"/>
    </source>
</evidence>
<sequence length="157" mass="17220">MTARTESSVTAADEAPPELFMRGLVGHALKRAHHHLHSEAGRQLEGLGLRGATFSALSVICDRPGLRQGELAELLSAERSNIVVTVEALESAGLVVRHRIEDDRRVWQLHPTETGRALCARANAEMRALEDRLLRGLNGRDKARLISLLERIAPPEG</sequence>
<dbReference type="EMBL" id="OBEA01000002">
    <property type="protein sequence ID" value="SNY46977.1"/>
    <property type="molecule type" value="Genomic_DNA"/>
</dbReference>
<dbReference type="OrthoDB" id="8077146at2"/>
<dbReference type="PRINTS" id="PR00598">
    <property type="entry name" value="HTHMARR"/>
</dbReference>
<dbReference type="Gene3D" id="1.10.10.10">
    <property type="entry name" value="Winged helix-like DNA-binding domain superfamily/Winged helix DNA-binding domain"/>
    <property type="match status" value="1"/>
</dbReference>
<dbReference type="GO" id="GO:0003677">
    <property type="term" value="F:DNA binding"/>
    <property type="evidence" value="ECO:0007669"/>
    <property type="project" value="UniProtKB-KW"/>
</dbReference>
<organism evidence="3 4">
    <name type="scientific">Pseudooceanicola antarcticus</name>
    <dbReference type="NCBI Taxonomy" id="1247613"/>
    <lineage>
        <taxon>Bacteria</taxon>
        <taxon>Pseudomonadati</taxon>
        <taxon>Pseudomonadota</taxon>
        <taxon>Alphaproteobacteria</taxon>
        <taxon>Rhodobacterales</taxon>
        <taxon>Paracoccaceae</taxon>
        <taxon>Pseudooceanicola</taxon>
    </lineage>
</organism>
<evidence type="ECO:0000313" key="4">
    <source>
        <dbReference type="Proteomes" id="UP000231655"/>
    </source>
</evidence>
<proteinExistence type="predicted"/>
<keyword evidence="3" id="KW-0238">DNA-binding</keyword>
<protein>
    <submittedName>
        <fullName evidence="3">DNA-binding transcriptional regulator, MarR family</fullName>
    </submittedName>
</protein>
<keyword evidence="5" id="KW-1185">Reference proteome</keyword>
<gene>
    <name evidence="2" type="ORF">CVM39_11455</name>
    <name evidence="3" type="ORF">SAMN06297129_1077</name>
</gene>
<dbReference type="SUPFAM" id="SSF46785">
    <property type="entry name" value="Winged helix' DNA-binding domain"/>
    <property type="match status" value="1"/>
</dbReference>
<dbReference type="PROSITE" id="PS50995">
    <property type="entry name" value="HTH_MARR_2"/>
    <property type="match status" value="1"/>
</dbReference>
<dbReference type="GO" id="GO:0003700">
    <property type="term" value="F:DNA-binding transcription factor activity"/>
    <property type="evidence" value="ECO:0007669"/>
    <property type="project" value="InterPro"/>
</dbReference>
<dbReference type="PANTHER" id="PTHR33164">
    <property type="entry name" value="TRANSCRIPTIONAL REGULATOR, MARR FAMILY"/>
    <property type="match status" value="1"/>
</dbReference>
<dbReference type="Proteomes" id="UP000231655">
    <property type="component" value="Unassembled WGS sequence"/>
</dbReference>
<dbReference type="SMART" id="SM00347">
    <property type="entry name" value="HTH_MARR"/>
    <property type="match status" value="1"/>
</dbReference>